<feature type="compositionally biased region" description="Low complexity" evidence="1">
    <location>
        <begin position="176"/>
        <end position="186"/>
    </location>
</feature>
<protein>
    <submittedName>
        <fullName evidence="2">Outer membrane protein assembly factor BamC</fullName>
    </submittedName>
</protein>
<organism evidence="2 3">
    <name type="scientific">Microbulbifer okhotskensis</name>
    <dbReference type="NCBI Taxonomy" id="2926617"/>
    <lineage>
        <taxon>Bacteria</taxon>
        <taxon>Pseudomonadati</taxon>
        <taxon>Pseudomonadota</taxon>
        <taxon>Gammaproteobacteria</taxon>
        <taxon>Cellvibrionales</taxon>
        <taxon>Microbulbiferaceae</taxon>
        <taxon>Microbulbifer</taxon>
    </lineage>
</organism>
<dbReference type="Pfam" id="PF06804">
    <property type="entry name" value="Lipoprotein_18"/>
    <property type="match status" value="1"/>
</dbReference>
<dbReference type="AlphaFoldDB" id="A0A9X2EJZ2"/>
<evidence type="ECO:0000313" key="3">
    <source>
        <dbReference type="Proteomes" id="UP001139028"/>
    </source>
</evidence>
<dbReference type="Gene3D" id="3.30.310.170">
    <property type="entry name" value="Outer membrane protein assembly factor BamC"/>
    <property type="match status" value="1"/>
</dbReference>
<comment type="caution">
    <text evidence="2">The sequence shown here is derived from an EMBL/GenBank/DDBJ whole genome shotgun (WGS) entry which is preliminary data.</text>
</comment>
<dbReference type="InterPro" id="IPR010653">
    <property type="entry name" value="NlpB/DapX"/>
</dbReference>
<dbReference type="RefSeq" id="WP_252465078.1">
    <property type="nucleotide sequence ID" value="NZ_JALBWM010000012.1"/>
</dbReference>
<reference evidence="2" key="1">
    <citation type="journal article" date="2022" name="Arch. Microbiol.">
        <title>Microbulbifer okhotskensis sp. nov., isolated from a deep bottom sediment of the Okhotsk Sea.</title>
        <authorList>
            <person name="Romanenko L."/>
            <person name="Kurilenko V."/>
            <person name="Otstavnykh N."/>
            <person name="Velansky P."/>
            <person name="Isaeva M."/>
            <person name="Mikhailov V."/>
        </authorList>
    </citation>
    <scope>NUCLEOTIDE SEQUENCE</scope>
    <source>
        <strain evidence="2">OS29</strain>
    </source>
</reference>
<proteinExistence type="predicted"/>
<evidence type="ECO:0000256" key="1">
    <source>
        <dbReference type="SAM" id="MobiDB-lite"/>
    </source>
</evidence>
<accession>A0A9X2EJZ2</accession>
<sequence length="398" mass="43428">MKKLTLGAGLFISSITLAGCGVLGNDGYFRDRSNDYQHADSLPPLRMPEGVNAKHQEELYEVPQIAGEQLAQGNFEVPRPQAISVNAGLDRVKIQKLGGNRWVLVSQPPEEVWPQLHQFLRASGLRVEMSDASAGIMETAWMSFNESPDSKDKYRLQVETGVQPDTTEVHVRHLSVSSSAPVGGSVNWPQRSSSPEREGWMIDEMSTALASEAAASTASLVAQAIGNSSLKVQLREPAGHEPYIAMGLEMERAWATVAHAVNSGGYRLHREDSDIGLFYVTYDEERELSSDGEDDDGGWFFWGGNSDEDELAETADQVSLQQILAGIDLSKGAEPALFKEIKGLGIDATASEAYPGYLIVIRGGSDDEIEVRIRDTRGQPLSKNEASQLLLSIQQNLI</sequence>
<gene>
    <name evidence="2" type="primary">bamC</name>
    <name evidence="2" type="ORF">MO867_04690</name>
</gene>
<name>A0A9X2EJZ2_9GAMM</name>
<feature type="region of interest" description="Disordered" evidence="1">
    <location>
        <begin position="176"/>
        <end position="196"/>
    </location>
</feature>
<dbReference type="PROSITE" id="PS51257">
    <property type="entry name" value="PROKAR_LIPOPROTEIN"/>
    <property type="match status" value="1"/>
</dbReference>
<dbReference type="InterPro" id="IPR042268">
    <property type="entry name" value="BamC_C"/>
</dbReference>
<dbReference type="Proteomes" id="UP001139028">
    <property type="component" value="Unassembled WGS sequence"/>
</dbReference>
<dbReference type="EMBL" id="JALBWM010000012">
    <property type="protein sequence ID" value="MCO1333634.1"/>
    <property type="molecule type" value="Genomic_DNA"/>
</dbReference>
<evidence type="ECO:0000313" key="2">
    <source>
        <dbReference type="EMBL" id="MCO1333634.1"/>
    </source>
</evidence>
<keyword evidence="3" id="KW-1185">Reference proteome</keyword>